<dbReference type="HOGENOM" id="CLU_028627_0_0_1"/>
<dbReference type="AlphaFoldDB" id="A0A014N5B1"/>
<protein>
    <submittedName>
        <fullName evidence="2">Serine/threonine protein kinase domain protein</fullName>
    </submittedName>
</protein>
<dbReference type="PANTHER" id="PTHR37542">
    <property type="entry name" value="HELO DOMAIN-CONTAINING PROTEIN-RELATED"/>
    <property type="match status" value="1"/>
</dbReference>
<dbReference type="InterPro" id="IPR000719">
    <property type="entry name" value="Prot_kinase_dom"/>
</dbReference>
<sequence length="499" mass="56339">MSGIEIAGLVLAAPGMVQMFFDIGEKIHKKMKNDKRTKDYARDLGKFLIDDGKAQVTRDLELAKGVLRDQTTRTDEKERISRVFNRALGQLKHIGSLVDIALGSELLWLRKRSMALKDLKDEVSDMRASLSEFHQLVMSLHTIATSEPLLLLEDQHFVLIGAEKDGDMLNATTCITRGRASSAVFPDFPGNGRFILEAKHYTTYTMKPVKKDLRILSQKLAAASPDSGILPLLGFRDNPPRNEFQLVFSIPDGVGSIQTLDKAYSQPQPSLNFRIHLCSGLAEALLQTQRLGLVHKHIRPENILLLSTGDDAPPTVFLAGWQYARNVDGRVTKLIGESAWQRAIYQHPERQSDHVDNEYCMGHDIYSLGVCMLEILTWDPLSITTGDGDSQEVSMCQTYRATFAQDEFRNESEEEKSDEERLMQNPQMVQRTLFRMAERLVPAAAGIRMRDLVWHCMTCLDEEATRGQFQISQERESKDVAIGFVDTVLRDIRRVMSVI</sequence>
<name>A0A014N5B1_9HYPO</name>
<keyword evidence="2" id="KW-0808">Transferase</keyword>
<evidence type="ECO:0000313" key="2">
    <source>
        <dbReference type="EMBL" id="EXU94873.1"/>
    </source>
</evidence>
<dbReference type="GO" id="GO:0005524">
    <property type="term" value="F:ATP binding"/>
    <property type="evidence" value="ECO:0007669"/>
    <property type="project" value="InterPro"/>
</dbReference>
<organism evidence="2 3">
    <name type="scientific">Metarhizium robertsii</name>
    <dbReference type="NCBI Taxonomy" id="568076"/>
    <lineage>
        <taxon>Eukaryota</taxon>
        <taxon>Fungi</taxon>
        <taxon>Dikarya</taxon>
        <taxon>Ascomycota</taxon>
        <taxon>Pezizomycotina</taxon>
        <taxon>Sordariomycetes</taxon>
        <taxon>Hypocreomycetidae</taxon>
        <taxon>Hypocreales</taxon>
        <taxon>Clavicipitaceae</taxon>
        <taxon>Metarhizium</taxon>
    </lineage>
</organism>
<dbReference type="eggNOG" id="ENOG502QUMI">
    <property type="taxonomic scope" value="Eukaryota"/>
</dbReference>
<dbReference type="PANTHER" id="PTHR37542:SF3">
    <property type="entry name" value="PRION-INHIBITION AND PROPAGATION HELO DOMAIN-CONTAINING PROTEIN"/>
    <property type="match status" value="1"/>
</dbReference>
<dbReference type="PROSITE" id="PS50011">
    <property type="entry name" value="PROTEIN_KINASE_DOM"/>
    <property type="match status" value="1"/>
</dbReference>
<evidence type="ECO:0000313" key="3">
    <source>
        <dbReference type="Proteomes" id="UP000030151"/>
    </source>
</evidence>
<dbReference type="Gene3D" id="1.10.510.10">
    <property type="entry name" value="Transferase(Phosphotransferase) domain 1"/>
    <property type="match status" value="1"/>
</dbReference>
<comment type="caution">
    <text evidence="2">The sequence shown here is derived from an EMBL/GenBank/DDBJ whole genome shotgun (WGS) entry which is preliminary data.</text>
</comment>
<gene>
    <name evidence="2" type="ORF">X797_012047</name>
</gene>
<dbReference type="GO" id="GO:0004674">
    <property type="term" value="F:protein serine/threonine kinase activity"/>
    <property type="evidence" value="ECO:0007669"/>
    <property type="project" value="UniProtKB-KW"/>
</dbReference>
<dbReference type="OrthoDB" id="1911848at2759"/>
<dbReference type="SUPFAM" id="SSF56112">
    <property type="entry name" value="Protein kinase-like (PK-like)"/>
    <property type="match status" value="1"/>
</dbReference>
<evidence type="ECO:0000259" key="1">
    <source>
        <dbReference type="PROSITE" id="PS50011"/>
    </source>
</evidence>
<feature type="domain" description="Protein kinase" evidence="1">
    <location>
        <begin position="154"/>
        <end position="499"/>
    </location>
</feature>
<dbReference type="Proteomes" id="UP000030151">
    <property type="component" value="Unassembled WGS sequence"/>
</dbReference>
<keyword evidence="2" id="KW-0723">Serine/threonine-protein kinase</keyword>
<keyword evidence="2" id="KW-0418">Kinase</keyword>
<dbReference type="EMBL" id="JELW01000134">
    <property type="protein sequence ID" value="EXU94873.1"/>
    <property type="molecule type" value="Genomic_DNA"/>
</dbReference>
<dbReference type="InterPro" id="IPR011009">
    <property type="entry name" value="Kinase-like_dom_sf"/>
</dbReference>
<proteinExistence type="predicted"/>
<reference evidence="2 3" key="1">
    <citation type="submission" date="2014-02" db="EMBL/GenBank/DDBJ databases">
        <title>The genome sequence of the entomopathogenic fungus Metarhizium robertsii ARSEF 2575.</title>
        <authorList>
            <person name="Giuliano Garisto Donzelli B."/>
            <person name="Roe B.A."/>
            <person name="Macmil S.L."/>
            <person name="Krasnoff S.B."/>
            <person name="Gibson D.M."/>
        </authorList>
    </citation>
    <scope>NUCLEOTIDE SEQUENCE [LARGE SCALE GENOMIC DNA]</scope>
    <source>
        <strain evidence="2 3">ARSEF 2575</strain>
    </source>
</reference>
<accession>A0A014N5B1</accession>